<proteinExistence type="predicted"/>
<dbReference type="Pfam" id="PF18367">
    <property type="entry name" value="Rv2175c_C"/>
    <property type="match status" value="1"/>
</dbReference>
<feature type="domain" description="Rv2175c C-terminal" evidence="2">
    <location>
        <begin position="83"/>
        <end position="137"/>
    </location>
</feature>
<evidence type="ECO:0000256" key="1">
    <source>
        <dbReference type="SAM" id="MobiDB-lite"/>
    </source>
</evidence>
<feature type="domain" description="DNA-binding protein Rv2175c wHTH" evidence="3">
    <location>
        <begin position="34"/>
        <end position="76"/>
    </location>
</feature>
<organism evidence="4">
    <name type="scientific">uncultured Nocardioidaceae bacterium</name>
    <dbReference type="NCBI Taxonomy" id="253824"/>
    <lineage>
        <taxon>Bacteria</taxon>
        <taxon>Bacillati</taxon>
        <taxon>Actinomycetota</taxon>
        <taxon>Actinomycetes</taxon>
        <taxon>Propionibacteriales</taxon>
        <taxon>Nocardioidaceae</taxon>
        <taxon>environmental samples</taxon>
    </lineage>
</organism>
<evidence type="ECO:0000259" key="2">
    <source>
        <dbReference type="Pfam" id="PF18367"/>
    </source>
</evidence>
<protein>
    <submittedName>
        <fullName evidence="4">FIG00996715: hypothetical regulatory protein</fullName>
    </submittedName>
</protein>
<evidence type="ECO:0000259" key="3">
    <source>
        <dbReference type="Pfam" id="PF21531"/>
    </source>
</evidence>
<evidence type="ECO:0000313" key="4">
    <source>
        <dbReference type="EMBL" id="CAA9361972.1"/>
    </source>
</evidence>
<dbReference type="GO" id="GO:0003677">
    <property type="term" value="F:DNA binding"/>
    <property type="evidence" value="ECO:0007669"/>
    <property type="project" value="InterPro"/>
</dbReference>
<name>A0A6J4MKI5_9ACTN</name>
<feature type="region of interest" description="Disordered" evidence="1">
    <location>
        <begin position="1"/>
        <end position="24"/>
    </location>
</feature>
<dbReference type="EMBL" id="CADCUD010000237">
    <property type="protein sequence ID" value="CAA9361972.1"/>
    <property type="molecule type" value="Genomic_DNA"/>
</dbReference>
<sequence length="138" mass="14590">MSSSEASPKATTAESGSGAGGPVVDEPLASLVDDWLSVADVAERLGVVPSRVHVMARNSQLVIAGRRREWVPALFLDGPAVLKGLPGTLTLLKDAGYDPVESVAWLYTPDDTLPGRPVDALVENRGTEVRRRAQALGF</sequence>
<dbReference type="InterPro" id="IPR041098">
    <property type="entry name" value="Rv2175c_C"/>
</dbReference>
<dbReference type="Pfam" id="PF21531">
    <property type="entry name" value="Rv2175c_wHTH"/>
    <property type="match status" value="1"/>
</dbReference>
<accession>A0A6J4MKI5</accession>
<reference evidence="4" key="1">
    <citation type="submission" date="2020-02" db="EMBL/GenBank/DDBJ databases">
        <authorList>
            <person name="Meier V. D."/>
        </authorList>
    </citation>
    <scope>NUCLEOTIDE SEQUENCE</scope>
    <source>
        <strain evidence="4">AVDCRST_MAG46</strain>
    </source>
</reference>
<gene>
    <name evidence="4" type="ORF">AVDCRST_MAG46-3356</name>
</gene>
<dbReference type="AlphaFoldDB" id="A0A6J4MKI5"/>
<dbReference type="InterPro" id="IPR048576">
    <property type="entry name" value="Rv2175c_wHTH"/>
</dbReference>